<dbReference type="AlphaFoldDB" id="A0A8H4VV14"/>
<feature type="compositionally biased region" description="Basic and acidic residues" evidence="1">
    <location>
        <begin position="67"/>
        <end position="78"/>
    </location>
</feature>
<dbReference type="OrthoDB" id="3361956at2759"/>
<dbReference type="EMBL" id="JAACJL010000001">
    <property type="protein sequence ID" value="KAF4623232.1"/>
    <property type="molecule type" value="Genomic_DNA"/>
</dbReference>
<evidence type="ECO:0008006" key="4">
    <source>
        <dbReference type="Google" id="ProtNLM"/>
    </source>
</evidence>
<dbReference type="Proteomes" id="UP000521872">
    <property type="component" value="Unassembled WGS sequence"/>
</dbReference>
<keyword evidence="3" id="KW-1185">Reference proteome</keyword>
<proteinExistence type="predicted"/>
<name>A0A8H4VV14_9AGAR</name>
<sequence>MSTTGQSNSRSRTQARKKASDDAPYFGPPSANAGPSSLKRQAADKAEGEPRVKRKRTEITNASMVAGKKDVVESEPRKSLVEFQKLPTSTLQRYLVQYDIVPRIYPSPLTVEDPPAPSFLADPELQHARAPSPPALTPANRPRRDPKDSQTRRRSSRLLEEEPRTRVPILADVAELHNVLAGIVEQHFKEVSSVTGREELDTLSAFMAAVEKSKGAKSAGIAT</sequence>
<gene>
    <name evidence="2" type="ORF">D9613_001999</name>
</gene>
<feature type="compositionally biased region" description="Polar residues" evidence="1">
    <location>
        <begin position="1"/>
        <end position="12"/>
    </location>
</feature>
<evidence type="ECO:0000256" key="1">
    <source>
        <dbReference type="SAM" id="MobiDB-lite"/>
    </source>
</evidence>
<evidence type="ECO:0000313" key="3">
    <source>
        <dbReference type="Proteomes" id="UP000521872"/>
    </source>
</evidence>
<protein>
    <recommendedName>
        <fullName evidence="4">Histone deacetylase complex subunit SAP30 Sin3 binding domain-containing protein</fullName>
    </recommendedName>
</protein>
<feature type="region of interest" description="Disordered" evidence="1">
    <location>
        <begin position="1"/>
        <end position="78"/>
    </location>
</feature>
<organism evidence="2 3">
    <name type="scientific">Agrocybe pediades</name>
    <dbReference type="NCBI Taxonomy" id="84607"/>
    <lineage>
        <taxon>Eukaryota</taxon>
        <taxon>Fungi</taxon>
        <taxon>Dikarya</taxon>
        <taxon>Basidiomycota</taxon>
        <taxon>Agaricomycotina</taxon>
        <taxon>Agaricomycetes</taxon>
        <taxon>Agaricomycetidae</taxon>
        <taxon>Agaricales</taxon>
        <taxon>Agaricineae</taxon>
        <taxon>Strophariaceae</taxon>
        <taxon>Agrocybe</taxon>
    </lineage>
</organism>
<feature type="compositionally biased region" description="Basic and acidic residues" evidence="1">
    <location>
        <begin position="41"/>
        <end position="51"/>
    </location>
</feature>
<accession>A0A8H4VV14</accession>
<comment type="caution">
    <text evidence="2">The sequence shown here is derived from an EMBL/GenBank/DDBJ whole genome shotgun (WGS) entry which is preliminary data.</text>
</comment>
<feature type="compositionally biased region" description="Basic and acidic residues" evidence="1">
    <location>
        <begin position="142"/>
        <end position="162"/>
    </location>
</feature>
<evidence type="ECO:0000313" key="2">
    <source>
        <dbReference type="EMBL" id="KAF4623232.1"/>
    </source>
</evidence>
<feature type="region of interest" description="Disordered" evidence="1">
    <location>
        <begin position="115"/>
        <end position="162"/>
    </location>
</feature>
<reference evidence="2 3" key="1">
    <citation type="submission" date="2019-12" db="EMBL/GenBank/DDBJ databases">
        <authorList>
            <person name="Floudas D."/>
            <person name="Bentzer J."/>
            <person name="Ahren D."/>
            <person name="Johansson T."/>
            <person name="Persson P."/>
            <person name="Tunlid A."/>
        </authorList>
    </citation>
    <scope>NUCLEOTIDE SEQUENCE [LARGE SCALE GENOMIC DNA]</scope>
    <source>
        <strain evidence="2 3">CBS 102.39</strain>
    </source>
</reference>